<organism evidence="2 3">
    <name type="scientific">Haloferula sargassicola</name>
    <dbReference type="NCBI Taxonomy" id="490096"/>
    <lineage>
        <taxon>Bacteria</taxon>
        <taxon>Pseudomonadati</taxon>
        <taxon>Verrucomicrobiota</taxon>
        <taxon>Verrucomicrobiia</taxon>
        <taxon>Verrucomicrobiales</taxon>
        <taxon>Verrucomicrobiaceae</taxon>
        <taxon>Haloferula</taxon>
    </lineage>
</organism>
<evidence type="ECO:0000313" key="2">
    <source>
        <dbReference type="EMBL" id="GAA5481465.1"/>
    </source>
</evidence>
<dbReference type="Pfam" id="PF16798">
    <property type="entry name" value="DUF5069"/>
    <property type="match status" value="1"/>
</dbReference>
<evidence type="ECO:0000313" key="3">
    <source>
        <dbReference type="Proteomes" id="UP001476282"/>
    </source>
</evidence>
<dbReference type="EMBL" id="BAABRI010000003">
    <property type="protein sequence ID" value="GAA5481465.1"/>
    <property type="molecule type" value="Genomic_DNA"/>
</dbReference>
<gene>
    <name evidence="2" type="ORF">Hsar01_00674</name>
</gene>
<keyword evidence="3" id="KW-1185">Reference proteome</keyword>
<comment type="caution">
    <text evidence="2">The sequence shown here is derived from an EMBL/GenBank/DDBJ whole genome shotgun (WGS) entry which is preliminary data.</text>
</comment>
<feature type="domain" description="DUF5069" evidence="1">
    <location>
        <begin position="20"/>
        <end position="155"/>
    </location>
</feature>
<reference evidence="2 3" key="1">
    <citation type="submission" date="2024-02" db="EMBL/GenBank/DDBJ databases">
        <title>Haloferula sargassicola NBRC 104335.</title>
        <authorList>
            <person name="Ichikawa N."/>
            <person name="Katano-Makiyama Y."/>
            <person name="Hidaka K."/>
        </authorList>
    </citation>
    <scope>NUCLEOTIDE SEQUENCE [LARGE SCALE GENOMIC DNA]</scope>
    <source>
        <strain evidence="2 3">NBRC 104335</strain>
    </source>
</reference>
<evidence type="ECO:0000259" key="1">
    <source>
        <dbReference type="Pfam" id="PF16798"/>
    </source>
</evidence>
<accession>A0ABP9UJQ6</accession>
<dbReference type="InterPro" id="IPR031849">
    <property type="entry name" value="DUF5069"/>
</dbReference>
<protein>
    <recommendedName>
        <fullName evidence="1">DUF5069 domain-containing protein</fullName>
    </recommendedName>
</protein>
<name>A0ABP9UJQ6_9BACT</name>
<sequence length="161" mass="18028">MPGGLWSIGGMSFPTLIPGLRGPSEKVAGLVYFGRMVDKVRLAAEGKLPEAWEASRGTAYPNAFDNRCCRFLGIDYAAFEKRVREGGRDEDLLEWAFEHGRRPGDEEIEIWNAFMTKLGWRDVYTERVDIRLGEIGLPAGTVATMFEFIDLDEGRLPLPTA</sequence>
<proteinExistence type="predicted"/>
<dbReference type="Proteomes" id="UP001476282">
    <property type="component" value="Unassembled WGS sequence"/>
</dbReference>